<accession>A0A7J9SDP9</accession>
<feature type="transmembrane region" description="Helical" evidence="7">
    <location>
        <begin position="294"/>
        <end position="313"/>
    </location>
</feature>
<dbReference type="AlphaFoldDB" id="A0A7J9SDP9"/>
<dbReference type="PANTHER" id="PTHR43124:SF3">
    <property type="entry name" value="CHLORAMPHENICOL EFFLUX PUMP RV0191"/>
    <property type="match status" value="1"/>
</dbReference>
<feature type="transmembrane region" description="Helical" evidence="7">
    <location>
        <begin position="12"/>
        <end position="35"/>
    </location>
</feature>
<reference evidence="9 10" key="1">
    <citation type="submission" date="2020-08" db="EMBL/GenBank/DDBJ databases">
        <authorList>
            <person name="Seo M.-J."/>
        </authorList>
    </citation>
    <scope>NUCLEOTIDE SEQUENCE [LARGE SCALE GENOMIC DNA]</scope>
    <source>
        <strain evidence="9 10">MBLA0160</strain>
    </source>
</reference>
<evidence type="ECO:0000313" key="9">
    <source>
        <dbReference type="EMBL" id="MBB6645030.1"/>
    </source>
</evidence>
<evidence type="ECO:0000256" key="5">
    <source>
        <dbReference type="ARBA" id="ARBA00023136"/>
    </source>
</evidence>
<feature type="compositionally biased region" description="Basic and acidic residues" evidence="6">
    <location>
        <begin position="190"/>
        <end position="200"/>
    </location>
</feature>
<dbReference type="Pfam" id="PF07690">
    <property type="entry name" value="MFS_1"/>
    <property type="match status" value="1"/>
</dbReference>
<organism evidence="9 10">
    <name type="scientific">Halobellus ruber</name>
    <dbReference type="NCBI Taxonomy" id="2761102"/>
    <lineage>
        <taxon>Archaea</taxon>
        <taxon>Methanobacteriati</taxon>
        <taxon>Methanobacteriota</taxon>
        <taxon>Stenosarchaea group</taxon>
        <taxon>Halobacteria</taxon>
        <taxon>Halobacteriales</taxon>
        <taxon>Haloferacaceae</taxon>
        <taxon>Halobellus</taxon>
    </lineage>
</organism>
<feature type="transmembrane region" description="Helical" evidence="7">
    <location>
        <begin position="319"/>
        <end position="340"/>
    </location>
</feature>
<gene>
    <name evidence="9" type="ORF">H5V44_01725</name>
</gene>
<dbReference type="InterPro" id="IPR050189">
    <property type="entry name" value="MFS_Efflux_Transporters"/>
</dbReference>
<name>A0A7J9SDP9_9EURY</name>
<evidence type="ECO:0000313" key="10">
    <source>
        <dbReference type="Proteomes" id="UP000546257"/>
    </source>
</evidence>
<dbReference type="InterPro" id="IPR036259">
    <property type="entry name" value="MFS_trans_sf"/>
</dbReference>
<dbReference type="EMBL" id="JACKXD010000001">
    <property type="protein sequence ID" value="MBB6645030.1"/>
    <property type="molecule type" value="Genomic_DNA"/>
</dbReference>
<dbReference type="InterPro" id="IPR011701">
    <property type="entry name" value="MFS"/>
</dbReference>
<evidence type="ECO:0000256" key="3">
    <source>
        <dbReference type="ARBA" id="ARBA00022692"/>
    </source>
</evidence>
<dbReference type="GO" id="GO:0005886">
    <property type="term" value="C:plasma membrane"/>
    <property type="evidence" value="ECO:0007669"/>
    <property type="project" value="UniProtKB-SubCell"/>
</dbReference>
<comment type="caution">
    <text evidence="9">The sequence shown here is derived from an EMBL/GenBank/DDBJ whole genome shotgun (WGS) entry which is preliminary data.</text>
</comment>
<proteinExistence type="predicted"/>
<evidence type="ECO:0000256" key="2">
    <source>
        <dbReference type="ARBA" id="ARBA00022475"/>
    </source>
</evidence>
<dbReference type="Proteomes" id="UP000546257">
    <property type="component" value="Unassembled WGS sequence"/>
</dbReference>
<dbReference type="Gene3D" id="1.20.1250.20">
    <property type="entry name" value="MFS general substrate transporter like domains"/>
    <property type="match status" value="2"/>
</dbReference>
<dbReference type="PROSITE" id="PS50850">
    <property type="entry name" value="MFS"/>
    <property type="match status" value="1"/>
</dbReference>
<feature type="transmembrane region" description="Helical" evidence="7">
    <location>
        <begin position="268"/>
        <end position="287"/>
    </location>
</feature>
<keyword evidence="2" id="KW-1003">Cell membrane</keyword>
<evidence type="ECO:0000256" key="6">
    <source>
        <dbReference type="SAM" id="MobiDB-lite"/>
    </source>
</evidence>
<evidence type="ECO:0000256" key="4">
    <source>
        <dbReference type="ARBA" id="ARBA00022989"/>
    </source>
</evidence>
<evidence type="ECO:0000256" key="1">
    <source>
        <dbReference type="ARBA" id="ARBA00004651"/>
    </source>
</evidence>
<feature type="transmembrane region" description="Helical" evidence="7">
    <location>
        <begin position="161"/>
        <end position="182"/>
    </location>
</feature>
<feature type="transmembrane region" description="Helical" evidence="7">
    <location>
        <begin position="380"/>
        <end position="401"/>
    </location>
</feature>
<protein>
    <submittedName>
        <fullName evidence="9">MFS transporter</fullName>
    </submittedName>
</protein>
<evidence type="ECO:0000256" key="7">
    <source>
        <dbReference type="SAM" id="Phobius"/>
    </source>
</evidence>
<feature type="region of interest" description="Disordered" evidence="6">
    <location>
        <begin position="187"/>
        <end position="206"/>
    </location>
</feature>
<feature type="transmembrane region" description="Helical" evidence="7">
    <location>
        <begin position="102"/>
        <end position="123"/>
    </location>
</feature>
<feature type="transmembrane region" description="Helical" evidence="7">
    <location>
        <begin position="352"/>
        <end position="374"/>
    </location>
</feature>
<dbReference type="SUPFAM" id="SSF103473">
    <property type="entry name" value="MFS general substrate transporter"/>
    <property type="match status" value="1"/>
</dbReference>
<keyword evidence="5 7" id="KW-0472">Membrane</keyword>
<feature type="domain" description="Major facilitator superfamily (MFS) profile" evidence="8">
    <location>
        <begin position="13"/>
        <end position="406"/>
    </location>
</feature>
<feature type="transmembrane region" description="Helical" evidence="7">
    <location>
        <begin position="47"/>
        <end position="71"/>
    </location>
</feature>
<feature type="transmembrane region" description="Helical" evidence="7">
    <location>
        <begin position="78"/>
        <end position="96"/>
    </location>
</feature>
<feature type="transmembrane region" description="Helical" evidence="7">
    <location>
        <begin position="229"/>
        <end position="256"/>
    </location>
</feature>
<evidence type="ECO:0000259" key="8">
    <source>
        <dbReference type="PROSITE" id="PS50850"/>
    </source>
</evidence>
<feature type="transmembrane region" description="Helical" evidence="7">
    <location>
        <begin position="135"/>
        <end position="155"/>
    </location>
</feature>
<dbReference type="PANTHER" id="PTHR43124">
    <property type="entry name" value="PURINE EFFLUX PUMP PBUE"/>
    <property type="match status" value="1"/>
</dbReference>
<dbReference type="InterPro" id="IPR020846">
    <property type="entry name" value="MFS_dom"/>
</dbReference>
<sequence length="413" mass="41552">MVATLRGGGRGWTLSAIAAGWFFTLGLRFVIPALLPAIRADFPVSDTVAGASITLLWVTYAGTQFPAGALVDRVGERALLTVSVVAGAATMAAYALSPTFAAFLLATAGFGLASGLYGPARGIALSRIYTQRDGAAFGAVLATGSVGAALLPPLATYATGLVGWRGALALTVPGFLAAGYALRTSVPDRPASRDPTESRAADGAGNRTLGSRLRAAAADIRRAVSSVEVAVAVVGATLMLFAFQGVTAFLTTYFVAAKGLSQTAAGTLFGLLFLSGAVFQSVGGALADRFGHGRVLAAVSFVGVVPLATLPYAEGLPALAAVVVLLGMRLSVGPISNAYIVSVLPAELKGTAWGAVRTGFFVVGAFGSTAVGSLADANLFTAAFLLLAGLTGAAGVVWLLLPERGALRAATAE</sequence>
<keyword evidence="3 7" id="KW-0812">Transmembrane</keyword>
<comment type="subcellular location">
    <subcellularLocation>
        <location evidence="1">Cell membrane</location>
        <topology evidence="1">Multi-pass membrane protein</topology>
    </subcellularLocation>
</comment>
<dbReference type="GO" id="GO:0022857">
    <property type="term" value="F:transmembrane transporter activity"/>
    <property type="evidence" value="ECO:0007669"/>
    <property type="project" value="InterPro"/>
</dbReference>
<keyword evidence="4 7" id="KW-1133">Transmembrane helix</keyword>
<keyword evidence="10" id="KW-1185">Reference proteome</keyword>